<keyword evidence="1" id="KW-1133">Transmembrane helix</keyword>
<dbReference type="AlphaFoldDB" id="A0A193QI01"/>
<evidence type="ECO:0000256" key="1">
    <source>
        <dbReference type="SAM" id="Phobius"/>
    </source>
</evidence>
<gene>
    <name evidence="2" type="ORF">SGGMMB4_02108</name>
</gene>
<sequence length="93" mass="11590">MKRDLSVQHQYIQIGKYATNGINDYLNTRSYYLIQPYDHRDMDLYVVRHVQMRILIHILLPAYLQHVYILFHIQTIFLYYENLFQLYKRLFHH</sequence>
<protein>
    <submittedName>
        <fullName evidence="2">Uncharacterized protein</fullName>
    </submittedName>
</protein>
<feature type="transmembrane region" description="Helical" evidence="1">
    <location>
        <begin position="54"/>
        <end position="80"/>
    </location>
</feature>
<dbReference type="EMBL" id="LN854557">
    <property type="protein sequence ID" value="CRL44796.1"/>
    <property type="molecule type" value="Genomic_DNA"/>
</dbReference>
<organism evidence="2 3">
    <name type="scientific">Sodalis glossinidius (strain morsitans)</name>
    <dbReference type="NCBI Taxonomy" id="343509"/>
    <lineage>
        <taxon>Bacteria</taxon>
        <taxon>Pseudomonadati</taxon>
        <taxon>Pseudomonadota</taxon>
        <taxon>Gammaproteobacteria</taxon>
        <taxon>Enterobacterales</taxon>
        <taxon>Bruguierivoracaceae</taxon>
        <taxon>Sodalis</taxon>
    </lineage>
</organism>
<evidence type="ECO:0000313" key="3">
    <source>
        <dbReference type="Proteomes" id="UP000245838"/>
    </source>
</evidence>
<reference evidence="2 3" key="1">
    <citation type="submission" date="2015-05" db="EMBL/GenBank/DDBJ databases">
        <authorList>
            <person name="Goodhead I."/>
        </authorList>
    </citation>
    <scope>NUCLEOTIDE SEQUENCE [LARGE SCALE GENOMIC DNA]</scope>
    <source>
        <strain evidence="3">morsitans</strain>
    </source>
</reference>
<accession>A0A193QI01</accession>
<proteinExistence type="predicted"/>
<dbReference type="Proteomes" id="UP000245838">
    <property type="component" value="Chromosome sggmmb4_Chromosome"/>
</dbReference>
<keyword evidence="1" id="KW-0472">Membrane</keyword>
<keyword evidence="1" id="KW-0812">Transmembrane</keyword>
<name>A0A193QI01_SODGM</name>
<dbReference type="BioCyc" id="SGLO343509:SGP1_RS08070-MONOMER"/>
<evidence type="ECO:0000313" key="2">
    <source>
        <dbReference type="EMBL" id="CRL44796.1"/>
    </source>
</evidence>